<gene>
    <name evidence="2" type="ORF">A3A39_04845</name>
</gene>
<proteinExistence type="predicted"/>
<evidence type="ECO:0000259" key="1">
    <source>
        <dbReference type="Pfam" id="PF14478"/>
    </source>
</evidence>
<dbReference type="EMBL" id="MFLZ01000026">
    <property type="protein sequence ID" value="OGG79496.1"/>
    <property type="molecule type" value="Genomic_DNA"/>
</dbReference>
<evidence type="ECO:0000313" key="2">
    <source>
        <dbReference type="EMBL" id="OGG79496.1"/>
    </source>
</evidence>
<sequence>MAKKYIALAVAIVVLGGGAFLSQQWFIQTFDATTERKTHAITFAADTEGTVLNVMNALKSEDKLSFSGRDFPSLGFFVEEINGLRSTDGYYWILIINGEKSKLGASSARVQPGDVVEWRYEEGY</sequence>
<dbReference type="AlphaFoldDB" id="A0A1F6F0U3"/>
<protein>
    <recommendedName>
        <fullName evidence="1">Transcobalamin-like C-terminal domain-containing protein</fullName>
    </recommendedName>
</protein>
<name>A0A1F6F0U3_9BACT</name>
<reference evidence="2 3" key="1">
    <citation type="journal article" date="2016" name="Nat. Commun.">
        <title>Thousands of microbial genomes shed light on interconnected biogeochemical processes in an aquifer system.</title>
        <authorList>
            <person name="Anantharaman K."/>
            <person name="Brown C.T."/>
            <person name="Hug L.A."/>
            <person name="Sharon I."/>
            <person name="Castelle C.J."/>
            <person name="Probst A.J."/>
            <person name="Thomas B.C."/>
            <person name="Singh A."/>
            <person name="Wilkins M.J."/>
            <person name="Karaoz U."/>
            <person name="Brodie E.L."/>
            <person name="Williams K.H."/>
            <person name="Hubbard S.S."/>
            <person name="Banfield J.F."/>
        </authorList>
    </citation>
    <scope>NUCLEOTIDE SEQUENCE [LARGE SCALE GENOMIC DNA]</scope>
</reference>
<accession>A0A1F6F0U3</accession>
<dbReference type="Gene3D" id="2.170.130.30">
    <property type="match status" value="1"/>
</dbReference>
<dbReference type="Pfam" id="PF14478">
    <property type="entry name" value="DUF4430"/>
    <property type="match status" value="1"/>
</dbReference>
<dbReference type="STRING" id="1798512.A3A39_04845"/>
<evidence type="ECO:0000313" key="3">
    <source>
        <dbReference type="Proteomes" id="UP000177372"/>
    </source>
</evidence>
<comment type="caution">
    <text evidence="2">The sequence shown here is derived from an EMBL/GenBank/DDBJ whole genome shotgun (WGS) entry which is preliminary data.</text>
</comment>
<feature type="domain" description="Transcobalamin-like C-terminal" evidence="1">
    <location>
        <begin position="53"/>
        <end position="121"/>
    </location>
</feature>
<dbReference type="Proteomes" id="UP000177372">
    <property type="component" value="Unassembled WGS sequence"/>
</dbReference>
<organism evidence="2 3">
    <name type="scientific">Candidatus Kaiserbacteria bacterium RIFCSPLOWO2_01_FULL_54_13</name>
    <dbReference type="NCBI Taxonomy" id="1798512"/>
    <lineage>
        <taxon>Bacteria</taxon>
        <taxon>Candidatus Kaiseribacteriota</taxon>
    </lineage>
</organism>
<dbReference type="InterPro" id="IPR027954">
    <property type="entry name" value="Transcobalamin-like_C"/>
</dbReference>